<evidence type="ECO:0000259" key="2">
    <source>
        <dbReference type="Pfam" id="PF12728"/>
    </source>
</evidence>
<keyword evidence="3" id="KW-0614">Plasmid</keyword>
<dbReference type="Gene3D" id="1.10.1660.10">
    <property type="match status" value="1"/>
</dbReference>
<proteinExistence type="predicted"/>
<reference evidence="3 4" key="1">
    <citation type="submission" date="2018-02" db="EMBL/GenBank/DDBJ databases">
        <title>Genome sequence of Desulfovibrio carbinolicus DSM 3852.</title>
        <authorList>
            <person name="Wilbanks E."/>
            <person name="Skennerton C.T."/>
            <person name="Orphan V.J."/>
        </authorList>
    </citation>
    <scope>NUCLEOTIDE SEQUENCE [LARGE SCALE GENOMIC DNA]</scope>
    <source>
        <strain evidence="3 4">DSM 3852</strain>
        <plasmid evidence="4">pdcar2</plasmid>
    </source>
</reference>
<organism evidence="3 4">
    <name type="scientific">Solidesulfovibrio carbinolicus</name>
    <dbReference type="NCBI Taxonomy" id="296842"/>
    <lineage>
        <taxon>Bacteria</taxon>
        <taxon>Pseudomonadati</taxon>
        <taxon>Thermodesulfobacteriota</taxon>
        <taxon>Desulfovibrionia</taxon>
        <taxon>Desulfovibrionales</taxon>
        <taxon>Desulfovibrionaceae</taxon>
        <taxon>Solidesulfovibrio</taxon>
    </lineage>
</organism>
<evidence type="ECO:0000313" key="4">
    <source>
        <dbReference type="Proteomes" id="UP000293296"/>
    </source>
</evidence>
<name>A0A4P6HSJ2_9BACT</name>
<dbReference type="RefSeq" id="WP_129356180.1">
    <property type="nucleotide sequence ID" value="NZ_CP026540.1"/>
</dbReference>
<sequence length="193" mass="21474">MKQLKDEFEYRRLVELLREIDQDRLDALAVHLDGNDMDETKLYSVTQLAELSGIPASTIRRWCAKGTIKAKRIGERKWYIGGKEGRPHYGAAHRPGRAGGVAIKRPRSVLVTPGQGLHHNRIGGATMVENSVPIDLLAGKDELGLFGEGWAAKTKWWMNTAITPPRRGKAPSRTRSDGGGRASFTRHQLRVTI</sequence>
<keyword evidence="4" id="KW-1185">Reference proteome</keyword>
<geneLocation type="plasmid" evidence="4">
    <name>pdcar2</name>
</geneLocation>
<dbReference type="EMBL" id="CP026540">
    <property type="protein sequence ID" value="QAZ69674.1"/>
    <property type="molecule type" value="Genomic_DNA"/>
</dbReference>
<feature type="region of interest" description="Disordered" evidence="1">
    <location>
        <begin position="162"/>
        <end position="193"/>
    </location>
</feature>
<dbReference type="Pfam" id="PF12728">
    <property type="entry name" value="HTH_17"/>
    <property type="match status" value="1"/>
</dbReference>
<feature type="domain" description="Helix-turn-helix" evidence="2">
    <location>
        <begin position="42"/>
        <end position="80"/>
    </location>
</feature>
<dbReference type="InterPro" id="IPR009061">
    <property type="entry name" value="DNA-bd_dom_put_sf"/>
</dbReference>
<evidence type="ECO:0000313" key="3">
    <source>
        <dbReference type="EMBL" id="QAZ69674.1"/>
    </source>
</evidence>
<dbReference type="OrthoDB" id="4870800at2"/>
<dbReference type="SUPFAM" id="SSF46955">
    <property type="entry name" value="Putative DNA-binding domain"/>
    <property type="match status" value="1"/>
</dbReference>
<dbReference type="InterPro" id="IPR041657">
    <property type="entry name" value="HTH_17"/>
</dbReference>
<accession>A0A4P6HSJ2</accession>
<protein>
    <recommendedName>
        <fullName evidence="2">Helix-turn-helix domain-containing protein</fullName>
    </recommendedName>
</protein>
<dbReference type="KEGG" id="dcb:C3Y92_20575"/>
<dbReference type="AlphaFoldDB" id="A0A4P6HSJ2"/>
<gene>
    <name evidence="3" type="ORF">C3Y92_20575</name>
</gene>
<dbReference type="Proteomes" id="UP000293296">
    <property type="component" value="Plasmid pDCAR2"/>
</dbReference>
<evidence type="ECO:0000256" key="1">
    <source>
        <dbReference type="SAM" id="MobiDB-lite"/>
    </source>
</evidence>